<gene>
    <name evidence="2" type="ORF">H6G68_15760</name>
</gene>
<dbReference type="PANTHER" id="PTHR43685:SF11">
    <property type="entry name" value="GLYCOSYLTRANSFERASE TAGX-RELATED"/>
    <property type="match status" value="1"/>
</dbReference>
<dbReference type="InterPro" id="IPR029044">
    <property type="entry name" value="Nucleotide-diphossugar_trans"/>
</dbReference>
<protein>
    <submittedName>
        <fullName evidence="2">Glycosyltransferase</fullName>
    </submittedName>
</protein>
<dbReference type="SUPFAM" id="SSF53448">
    <property type="entry name" value="Nucleotide-diphospho-sugar transferases"/>
    <property type="match status" value="1"/>
</dbReference>
<dbReference type="InterPro" id="IPR019290">
    <property type="entry name" value="GlycosylTrfase-like_prok"/>
</dbReference>
<evidence type="ECO:0000259" key="1">
    <source>
        <dbReference type="Pfam" id="PF10111"/>
    </source>
</evidence>
<dbReference type="InterPro" id="IPR050834">
    <property type="entry name" value="Glycosyltransf_2"/>
</dbReference>
<dbReference type="RefSeq" id="WP_190907487.1">
    <property type="nucleotide sequence ID" value="NZ_JACJTQ010000023.1"/>
</dbReference>
<evidence type="ECO:0000313" key="2">
    <source>
        <dbReference type="EMBL" id="MBD2693188.1"/>
    </source>
</evidence>
<dbReference type="PANTHER" id="PTHR43685">
    <property type="entry name" value="GLYCOSYLTRANSFERASE"/>
    <property type="match status" value="1"/>
</dbReference>
<sequence length="329" mass="37308">MKSVISVIIPVYNGEKTIRETLESVLNQSFSLIEVIIINDGSTDATLEIIQSISDSRLQVFSYPNSGIAVSRNRGIAKASGEYIAFIDADDLWKPDKLKFQVNTLEQNSEAAVAYSWCDHIDESSRFLRSGSRFTANGDVYSKLLVANFLENGSNPLIRADALASIGGFEASLSPAEDWDLWLRLARQYHFVVIPYPQVLYRISSTSLSSNILKMEVVSLQIIKCAFSQAPESLQHLSKYSIGNLYKYLLYKILEKPSEKNTPIICLRFLWNIVKNDSSILFSKLFVKILLKILMITLLNNHQKQVFMQKFRRFSDTSTLLGYLKFDNT</sequence>
<evidence type="ECO:0000313" key="3">
    <source>
        <dbReference type="Proteomes" id="UP000660381"/>
    </source>
</evidence>
<reference evidence="2 3" key="1">
    <citation type="journal article" date="2020" name="ISME J.">
        <title>Comparative genomics reveals insights into cyanobacterial evolution and habitat adaptation.</title>
        <authorList>
            <person name="Chen M.Y."/>
            <person name="Teng W.K."/>
            <person name="Zhao L."/>
            <person name="Hu C.X."/>
            <person name="Zhou Y.K."/>
            <person name="Han B.P."/>
            <person name="Song L.R."/>
            <person name="Shu W.S."/>
        </authorList>
    </citation>
    <scope>NUCLEOTIDE SEQUENCE [LARGE SCALE GENOMIC DNA]</scope>
    <source>
        <strain evidence="2 3">FACHB-362</strain>
    </source>
</reference>
<dbReference type="Proteomes" id="UP000660381">
    <property type="component" value="Unassembled WGS sequence"/>
</dbReference>
<feature type="domain" description="Glycosyltransferase 2-like prokaryotic type" evidence="1">
    <location>
        <begin position="6"/>
        <end position="252"/>
    </location>
</feature>
<organism evidence="2 3">
    <name type="scientific">Anabaena catenula FACHB-362</name>
    <dbReference type="NCBI Taxonomy" id="2692877"/>
    <lineage>
        <taxon>Bacteria</taxon>
        <taxon>Bacillati</taxon>
        <taxon>Cyanobacteriota</taxon>
        <taxon>Cyanophyceae</taxon>
        <taxon>Nostocales</taxon>
        <taxon>Nostocaceae</taxon>
        <taxon>Anabaena</taxon>
    </lineage>
</organism>
<dbReference type="EMBL" id="JACJTQ010000023">
    <property type="protein sequence ID" value="MBD2693188.1"/>
    <property type="molecule type" value="Genomic_DNA"/>
</dbReference>
<dbReference type="Pfam" id="PF10111">
    <property type="entry name" value="Glyco_tranf_2_2"/>
    <property type="match status" value="1"/>
</dbReference>
<accession>A0ABR8J496</accession>
<name>A0ABR8J496_9NOST</name>
<dbReference type="Gene3D" id="3.90.550.10">
    <property type="entry name" value="Spore Coat Polysaccharide Biosynthesis Protein SpsA, Chain A"/>
    <property type="match status" value="1"/>
</dbReference>
<proteinExistence type="predicted"/>
<dbReference type="CDD" id="cd00761">
    <property type="entry name" value="Glyco_tranf_GTA_type"/>
    <property type="match status" value="1"/>
</dbReference>
<comment type="caution">
    <text evidence="2">The sequence shown here is derived from an EMBL/GenBank/DDBJ whole genome shotgun (WGS) entry which is preliminary data.</text>
</comment>
<keyword evidence="3" id="KW-1185">Reference proteome</keyword>